<feature type="binding site" evidence="1">
    <location>
        <position position="52"/>
    </location>
    <ligand>
        <name>L-glutamate</name>
        <dbReference type="ChEBI" id="CHEBI:29985"/>
    </ligand>
</feature>
<accession>A0A9N9VEK0</accession>
<protein>
    <recommendedName>
        <fullName evidence="4">Gamma-glutamyltranspeptidase</fullName>
    </recommendedName>
</protein>
<dbReference type="InterPro" id="IPR043137">
    <property type="entry name" value="GGT_ssub_C"/>
</dbReference>
<feature type="binding site" evidence="1">
    <location>
        <begin position="29"/>
        <end position="30"/>
    </location>
    <ligand>
        <name>L-glutamate</name>
        <dbReference type="ChEBI" id="CHEBI:29985"/>
    </ligand>
</feature>
<keyword evidence="3" id="KW-1185">Reference proteome</keyword>
<proteinExistence type="predicted"/>
<dbReference type="Gene3D" id="3.60.20.40">
    <property type="match status" value="1"/>
</dbReference>
<dbReference type="EMBL" id="CABFNQ020000642">
    <property type="protein sequence ID" value="CAH0020306.1"/>
    <property type="molecule type" value="Genomic_DNA"/>
</dbReference>
<dbReference type="SUPFAM" id="SSF56235">
    <property type="entry name" value="N-terminal nucleophile aminohydrolases (Ntn hydrolases)"/>
    <property type="match status" value="1"/>
</dbReference>
<organism evidence="2 3">
    <name type="scientific">Clonostachys rhizophaga</name>
    <dbReference type="NCBI Taxonomy" id="160324"/>
    <lineage>
        <taxon>Eukaryota</taxon>
        <taxon>Fungi</taxon>
        <taxon>Dikarya</taxon>
        <taxon>Ascomycota</taxon>
        <taxon>Pezizomycotina</taxon>
        <taxon>Sordariomycetes</taxon>
        <taxon>Hypocreomycetidae</taxon>
        <taxon>Hypocreales</taxon>
        <taxon>Bionectriaceae</taxon>
        <taxon>Clonostachys</taxon>
    </lineage>
</organism>
<dbReference type="PANTHER" id="PTHR11686">
    <property type="entry name" value="GAMMA GLUTAMYL TRANSPEPTIDASE"/>
    <property type="match status" value="1"/>
</dbReference>
<dbReference type="Pfam" id="PF01019">
    <property type="entry name" value="G_glu_transpept"/>
    <property type="match status" value="1"/>
</dbReference>
<dbReference type="AlphaFoldDB" id="A0A9N9VEK0"/>
<dbReference type="OrthoDB" id="1081007at2759"/>
<dbReference type="Proteomes" id="UP000696573">
    <property type="component" value="Unassembled WGS sequence"/>
</dbReference>
<dbReference type="GO" id="GO:0006751">
    <property type="term" value="P:glutathione catabolic process"/>
    <property type="evidence" value="ECO:0007669"/>
    <property type="project" value="InterPro"/>
</dbReference>
<evidence type="ECO:0008006" key="4">
    <source>
        <dbReference type="Google" id="ProtNLM"/>
    </source>
</evidence>
<sequence>MVPETGMSNAFGYIPSEANFIHPGKRPLSSISTSIVERPNGTVSLVTGSAGGIITTTLQVMLNVLEKNTTAHEALTAPRMHDQLVPQEVSFEYAFDNSTIAYMKEIGSKSHGWRRGRAQLKL</sequence>
<gene>
    <name evidence="2" type="ORF">CRHIZ90672A_00013806</name>
</gene>
<dbReference type="GO" id="GO:0036374">
    <property type="term" value="F:glutathione hydrolase activity"/>
    <property type="evidence" value="ECO:0007669"/>
    <property type="project" value="InterPro"/>
</dbReference>
<name>A0A9N9VEK0_9HYPO</name>
<dbReference type="InterPro" id="IPR000101">
    <property type="entry name" value="GGT_peptidase"/>
</dbReference>
<dbReference type="PANTHER" id="PTHR11686:SF62">
    <property type="entry name" value="GLUTATHIONE HYDROLASE"/>
    <property type="match status" value="1"/>
</dbReference>
<comment type="caution">
    <text evidence="2">The sequence shown here is derived from an EMBL/GenBank/DDBJ whole genome shotgun (WGS) entry which is preliminary data.</text>
</comment>
<dbReference type="GO" id="GO:0005886">
    <property type="term" value="C:plasma membrane"/>
    <property type="evidence" value="ECO:0007669"/>
    <property type="project" value="TreeGrafter"/>
</dbReference>
<dbReference type="InterPro" id="IPR029055">
    <property type="entry name" value="Ntn_hydrolases_N"/>
</dbReference>
<evidence type="ECO:0000313" key="3">
    <source>
        <dbReference type="Proteomes" id="UP000696573"/>
    </source>
</evidence>
<evidence type="ECO:0000313" key="2">
    <source>
        <dbReference type="EMBL" id="CAH0020306.1"/>
    </source>
</evidence>
<reference evidence="2" key="1">
    <citation type="submission" date="2021-10" db="EMBL/GenBank/DDBJ databases">
        <authorList>
            <person name="Piombo E."/>
        </authorList>
    </citation>
    <scope>NUCLEOTIDE SEQUENCE</scope>
</reference>
<evidence type="ECO:0000256" key="1">
    <source>
        <dbReference type="PIRSR" id="PIRSR600101-2"/>
    </source>
</evidence>